<gene>
    <name evidence="2" type="ORF">FHE72_23500</name>
</gene>
<accession>A0A6I6UY59</accession>
<evidence type="ECO:0000313" key="2">
    <source>
        <dbReference type="EMBL" id="QHE63960.1"/>
    </source>
</evidence>
<dbReference type="RefSeq" id="WP_159363383.1">
    <property type="nucleotide sequence ID" value="NZ_CP047395.1"/>
</dbReference>
<dbReference type="Proteomes" id="UP000465062">
    <property type="component" value="Plasmid p6"/>
</dbReference>
<dbReference type="KEGG" id="bvq:FHE72_23500"/>
<feature type="region of interest" description="Disordered" evidence="1">
    <location>
        <begin position="136"/>
        <end position="162"/>
    </location>
</feature>
<proteinExistence type="predicted"/>
<dbReference type="EMBL" id="CP047395">
    <property type="protein sequence ID" value="QHE63960.1"/>
    <property type="molecule type" value="Genomic_DNA"/>
</dbReference>
<organism evidence="2 3">
    <name type="scientific">Rossellomorea vietnamensis</name>
    <dbReference type="NCBI Taxonomy" id="218284"/>
    <lineage>
        <taxon>Bacteria</taxon>
        <taxon>Bacillati</taxon>
        <taxon>Bacillota</taxon>
        <taxon>Bacilli</taxon>
        <taxon>Bacillales</taxon>
        <taxon>Bacillaceae</taxon>
        <taxon>Rossellomorea</taxon>
    </lineage>
</organism>
<geneLocation type="plasmid" evidence="2 3">
    <name>p6</name>
</geneLocation>
<sequence length="162" mass="18463">MSIQVITLKELEVYEENGSFKERYINEQKIPAMLTNYSLKMGKDTGLTQGSLLGDVIKLQAIQDIEENPEKAAEALTYLDEVECLKVIYLACSGLNKSFNTSFDLFVSKYHEDTQTTLQTYATLIKDLVQKDPNQFAKGLNESTKKKKKKGKPKHQNYRSNQ</sequence>
<evidence type="ECO:0000313" key="3">
    <source>
        <dbReference type="Proteomes" id="UP000465062"/>
    </source>
</evidence>
<evidence type="ECO:0000256" key="1">
    <source>
        <dbReference type="SAM" id="MobiDB-lite"/>
    </source>
</evidence>
<dbReference type="AlphaFoldDB" id="A0A6I6UY59"/>
<reference evidence="2 3" key="1">
    <citation type="submission" date="2019-06" db="EMBL/GenBank/DDBJ databases">
        <title>An operon consisting of a P-type ATPase gene and a transcriptional regular gene given the different cadmium resistance in Bacillus vietamensis 151-6 and Bacillus marisflavi 151-25.</title>
        <authorList>
            <person name="Yu X."/>
        </authorList>
    </citation>
    <scope>NUCLEOTIDE SEQUENCE [LARGE SCALE GENOMIC DNA]</scope>
    <source>
        <strain evidence="2 3">151-6</strain>
        <plasmid evidence="2 3">p6</plasmid>
    </source>
</reference>
<feature type="compositionally biased region" description="Basic residues" evidence="1">
    <location>
        <begin position="145"/>
        <end position="162"/>
    </location>
</feature>
<protein>
    <submittedName>
        <fullName evidence="2">Uncharacterized protein</fullName>
    </submittedName>
</protein>
<keyword evidence="2" id="KW-0614">Plasmid</keyword>
<name>A0A6I6UY59_9BACI</name>